<dbReference type="SMART" id="SM00448">
    <property type="entry name" value="REC"/>
    <property type="match status" value="1"/>
</dbReference>
<protein>
    <submittedName>
        <fullName evidence="9">Tetratricopeptide repeat protein</fullName>
    </submittedName>
</protein>
<keyword evidence="7" id="KW-0802">TPR repeat</keyword>
<dbReference type="GO" id="GO:0005829">
    <property type="term" value="C:cytosol"/>
    <property type="evidence" value="ECO:0007669"/>
    <property type="project" value="TreeGrafter"/>
</dbReference>
<dbReference type="PROSITE" id="PS50293">
    <property type="entry name" value="TPR_REGION"/>
    <property type="match status" value="1"/>
</dbReference>
<evidence type="ECO:0000259" key="8">
    <source>
        <dbReference type="PROSITE" id="PS50110"/>
    </source>
</evidence>
<feature type="modified residue" description="4-aspartylphosphate" evidence="6">
    <location>
        <position position="59"/>
    </location>
</feature>
<dbReference type="SUPFAM" id="SSF48452">
    <property type="entry name" value="TPR-like"/>
    <property type="match status" value="1"/>
</dbReference>
<dbReference type="PROSITE" id="PS50005">
    <property type="entry name" value="TPR"/>
    <property type="match status" value="1"/>
</dbReference>
<dbReference type="GO" id="GO:0000156">
    <property type="term" value="F:phosphorelay response regulator activity"/>
    <property type="evidence" value="ECO:0007669"/>
    <property type="project" value="TreeGrafter"/>
</dbReference>
<dbReference type="SUPFAM" id="SSF52172">
    <property type="entry name" value="CheY-like"/>
    <property type="match status" value="1"/>
</dbReference>
<reference evidence="9 10" key="1">
    <citation type="submission" date="2019-04" db="EMBL/GenBank/DDBJ databases">
        <title>Chitiniphilus eburnea sp. nov., a novel chitinolytic bacterium isolated from aquaculture sludge.</title>
        <authorList>
            <person name="Sheng M."/>
        </authorList>
    </citation>
    <scope>NUCLEOTIDE SEQUENCE [LARGE SCALE GENOMIC DNA]</scope>
    <source>
        <strain evidence="9 10">HX-2-15</strain>
    </source>
</reference>
<evidence type="ECO:0000256" key="7">
    <source>
        <dbReference type="PROSITE-ProRule" id="PRU00339"/>
    </source>
</evidence>
<dbReference type="AlphaFoldDB" id="A0A4U0PXK9"/>
<dbReference type="PROSITE" id="PS50110">
    <property type="entry name" value="RESPONSE_REGULATORY"/>
    <property type="match status" value="1"/>
</dbReference>
<dbReference type="InterPro" id="IPR011006">
    <property type="entry name" value="CheY-like_superfamily"/>
</dbReference>
<dbReference type="GO" id="GO:0006355">
    <property type="term" value="P:regulation of DNA-templated transcription"/>
    <property type="evidence" value="ECO:0007669"/>
    <property type="project" value="TreeGrafter"/>
</dbReference>
<feature type="repeat" description="TPR" evidence="7">
    <location>
        <begin position="234"/>
        <end position="267"/>
    </location>
</feature>
<proteinExistence type="predicted"/>
<evidence type="ECO:0000256" key="1">
    <source>
        <dbReference type="ARBA" id="ARBA00022553"/>
    </source>
</evidence>
<evidence type="ECO:0000256" key="5">
    <source>
        <dbReference type="ARBA" id="ARBA00023163"/>
    </source>
</evidence>
<keyword evidence="2" id="KW-0902">Two-component regulatory system</keyword>
<keyword evidence="3" id="KW-0805">Transcription regulation</keyword>
<evidence type="ECO:0000256" key="6">
    <source>
        <dbReference type="PROSITE-ProRule" id="PRU00169"/>
    </source>
</evidence>
<dbReference type="EMBL" id="SUMF01000010">
    <property type="protein sequence ID" value="TJZ73289.1"/>
    <property type="molecule type" value="Genomic_DNA"/>
</dbReference>
<sequence length="541" mass="60040">MAVALTQASVLVADDAQTVRQSIRLTLGHLGITRVDLTSSIGETRRRLKNGQYDIVLCDYHFGEGMNGQELLEELRRTGELPLTTVWFMITAEASYEKVVAVAEVGPDDYLIKPFTGARLSDRLALAWEKKQFLRPLYERITHGDTSGALQMARDLLTTTTDIPYRNDLQRLLSTLLLEDGQLDAARKVFEEILQRRVVPWARLGLARVYNRQSRKDEAEAMLKSAIDEHAQYVDAYEELAALYMADGRLDEAMAVYDQSLSIAPNNVSRLQKAGNLASMLGQPAKARAMLERAVTYGGNSSALAPETVLQLALAAKRDNAHGDADRYLRMLSEIGRRKESFAGQVVGMLANALFSGRALDLDPLADFVAANEFTLELAVSAIMTADFICAPTVPGERANPGNAPYRWLRPMAERFITSKYISGLLEGACGQRAAWAEYVRRLGTDIAELNKQSVQLMLAGRFAEAVERAVDAARRTHNNRLMLSATHAIVRYLKSQDVSLRERNLLLQTADDFLGRLHGVIEEGVLYSLSDDIDRLAYAN</sequence>
<dbReference type="Gene3D" id="3.40.50.2300">
    <property type="match status" value="1"/>
</dbReference>
<name>A0A4U0PXK9_9NEIS</name>
<organism evidence="9 10">
    <name type="scientific">Chitiniphilus eburneus</name>
    <dbReference type="NCBI Taxonomy" id="2571148"/>
    <lineage>
        <taxon>Bacteria</taxon>
        <taxon>Pseudomonadati</taxon>
        <taxon>Pseudomonadota</taxon>
        <taxon>Betaproteobacteria</taxon>
        <taxon>Neisseriales</taxon>
        <taxon>Chitinibacteraceae</taxon>
        <taxon>Chitiniphilus</taxon>
    </lineage>
</organism>
<dbReference type="Pfam" id="PF14559">
    <property type="entry name" value="TPR_19"/>
    <property type="match status" value="1"/>
</dbReference>
<dbReference type="PANTHER" id="PTHR48111">
    <property type="entry name" value="REGULATOR OF RPOS"/>
    <property type="match status" value="1"/>
</dbReference>
<feature type="domain" description="Response regulatory" evidence="8">
    <location>
        <begin position="9"/>
        <end position="128"/>
    </location>
</feature>
<dbReference type="GO" id="GO:0032993">
    <property type="term" value="C:protein-DNA complex"/>
    <property type="evidence" value="ECO:0007669"/>
    <property type="project" value="TreeGrafter"/>
</dbReference>
<gene>
    <name evidence="9" type="ORF">FAZ21_10515</name>
</gene>
<dbReference type="InterPro" id="IPR039420">
    <property type="entry name" value="WalR-like"/>
</dbReference>
<evidence type="ECO:0000256" key="2">
    <source>
        <dbReference type="ARBA" id="ARBA00023012"/>
    </source>
</evidence>
<dbReference type="SMART" id="SM00028">
    <property type="entry name" value="TPR"/>
    <property type="match status" value="3"/>
</dbReference>
<keyword evidence="4" id="KW-0238">DNA-binding</keyword>
<keyword evidence="1 6" id="KW-0597">Phosphoprotein</keyword>
<evidence type="ECO:0000313" key="10">
    <source>
        <dbReference type="Proteomes" id="UP000310016"/>
    </source>
</evidence>
<keyword evidence="10" id="KW-1185">Reference proteome</keyword>
<dbReference type="RefSeq" id="WP_136773405.1">
    <property type="nucleotide sequence ID" value="NZ_CP156074.1"/>
</dbReference>
<comment type="caution">
    <text evidence="9">The sequence shown here is derived from an EMBL/GenBank/DDBJ whole genome shotgun (WGS) entry which is preliminary data.</text>
</comment>
<dbReference type="Proteomes" id="UP000310016">
    <property type="component" value="Unassembled WGS sequence"/>
</dbReference>
<evidence type="ECO:0000256" key="3">
    <source>
        <dbReference type="ARBA" id="ARBA00023015"/>
    </source>
</evidence>
<dbReference type="InterPro" id="IPR011990">
    <property type="entry name" value="TPR-like_helical_dom_sf"/>
</dbReference>
<dbReference type="InterPro" id="IPR019734">
    <property type="entry name" value="TPR_rpt"/>
</dbReference>
<evidence type="ECO:0000256" key="4">
    <source>
        <dbReference type="ARBA" id="ARBA00023125"/>
    </source>
</evidence>
<dbReference type="OrthoDB" id="7298659at2"/>
<accession>A0A4U0PXK9</accession>
<dbReference type="CDD" id="cd17589">
    <property type="entry name" value="REC_TPR"/>
    <property type="match status" value="1"/>
</dbReference>
<dbReference type="PANTHER" id="PTHR48111:SF1">
    <property type="entry name" value="TWO-COMPONENT RESPONSE REGULATOR ORR33"/>
    <property type="match status" value="1"/>
</dbReference>
<dbReference type="Pfam" id="PF00072">
    <property type="entry name" value="Response_reg"/>
    <property type="match status" value="1"/>
</dbReference>
<keyword evidence="5" id="KW-0804">Transcription</keyword>
<dbReference type="Gene3D" id="1.25.40.10">
    <property type="entry name" value="Tetratricopeptide repeat domain"/>
    <property type="match status" value="1"/>
</dbReference>
<evidence type="ECO:0000313" key="9">
    <source>
        <dbReference type="EMBL" id="TJZ73289.1"/>
    </source>
</evidence>
<dbReference type="GO" id="GO:0000976">
    <property type="term" value="F:transcription cis-regulatory region binding"/>
    <property type="evidence" value="ECO:0007669"/>
    <property type="project" value="TreeGrafter"/>
</dbReference>
<dbReference type="InterPro" id="IPR001789">
    <property type="entry name" value="Sig_transdc_resp-reg_receiver"/>
</dbReference>